<feature type="transmembrane region" description="Helical" evidence="1">
    <location>
        <begin position="6"/>
        <end position="25"/>
    </location>
</feature>
<evidence type="ECO:0000313" key="3">
    <source>
        <dbReference type="Proteomes" id="UP001374584"/>
    </source>
</evidence>
<protein>
    <submittedName>
        <fullName evidence="2">Uncharacterized protein</fullName>
    </submittedName>
</protein>
<dbReference type="AlphaFoldDB" id="A0AAN9R3L0"/>
<name>A0AAN9R3L0_PHACN</name>
<keyword evidence="3" id="KW-1185">Reference proteome</keyword>
<organism evidence="2 3">
    <name type="scientific">Phaseolus coccineus</name>
    <name type="common">Scarlet runner bean</name>
    <name type="synonym">Phaseolus multiflorus</name>
    <dbReference type="NCBI Taxonomy" id="3886"/>
    <lineage>
        <taxon>Eukaryota</taxon>
        <taxon>Viridiplantae</taxon>
        <taxon>Streptophyta</taxon>
        <taxon>Embryophyta</taxon>
        <taxon>Tracheophyta</taxon>
        <taxon>Spermatophyta</taxon>
        <taxon>Magnoliopsida</taxon>
        <taxon>eudicotyledons</taxon>
        <taxon>Gunneridae</taxon>
        <taxon>Pentapetalae</taxon>
        <taxon>rosids</taxon>
        <taxon>fabids</taxon>
        <taxon>Fabales</taxon>
        <taxon>Fabaceae</taxon>
        <taxon>Papilionoideae</taxon>
        <taxon>50 kb inversion clade</taxon>
        <taxon>NPAAA clade</taxon>
        <taxon>indigoferoid/millettioid clade</taxon>
        <taxon>Phaseoleae</taxon>
        <taxon>Phaseolus</taxon>
    </lineage>
</organism>
<reference evidence="2 3" key="1">
    <citation type="submission" date="2024-01" db="EMBL/GenBank/DDBJ databases">
        <title>The genomes of 5 underutilized Papilionoideae crops provide insights into root nodulation and disease resistanc.</title>
        <authorList>
            <person name="Jiang F."/>
        </authorList>
    </citation>
    <scope>NUCLEOTIDE SEQUENCE [LARGE SCALE GENOMIC DNA]</scope>
    <source>
        <strain evidence="2">JINMINGXINNONG_FW02</strain>
        <tissue evidence="2">Leaves</tissue>
    </source>
</reference>
<accession>A0AAN9R3L0</accession>
<gene>
    <name evidence="2" type="ORF">VNO80_16805</name>
</gene>
<keyword evidence="1" id="KW-0472">Membrane</keyword>
<keyword evidence="1" id="KW-0812">Transmembrane</keyword>
<evidence type="ECO:0000256" key="1">
    <source>
        <dbReference type="SAM" id="Phobius"/>
    </source>
</evidence>
<evidence type="ECO:0000313" key="2">
    <source>
        <dbReference type="EMBL" id="KAK7357516.1"/>
    </source>
</evidence>
<sequence length="70" mass="8272">MSSYVRTLPVGILYILFLSTKVFIIRQNLIRLGLRFRIYNLHFREPNYVSSGTELTEPEVYAELWSYLGL</sequence>
<dbReference type="EMBL" id="JAYMYR010000006">
    <property type="protein sequence ID" value="KAK7357516.1"/>
    <property type="molecule type" value="Genomic_DNA"/>
</dbReference>
<dbReference type="Proteomes" id="UP001374584">
    <property type="component" value="Unassembled WGS sequence"/>
</dbReference>
<comment type="caution">
    <text evidence="2">The sequence shown here is derived from an EMBL/GenBank/DDBJ whole genome shotgun (WGS) entry which is preliminary data.</text>
</comment>
<proteinExistence type="predicted"/>
<keyword evidence="1" id="KW-1133">Transmembrane helix</keyword>